<proteinExistence type="predicted"/>
<evidence type="ECO:0000313" key="2">
    <source>
        <dbReference type="Proteomes" id="UP000035682"/>
    </source>
</evidence>
<protein>
    <submittedName>
        <fullName evidence="1 3">Uncharacterized protein</fullName>
    </submittedName>
</protein>
<reference evidence="2" key="2">
    <citation type="submission" date="2014-09" db="EMBL/GenBank/DDBJ databases">
        <authorList>
            <person name="Martin A.A."/>
        </authorList>
    </citation>
    <scope>NUCLEOTIDE SEQUENCE</scope>
    <source>
        <strain evidence="2">ED321</strain>
    </source>
</reference>
<evidence type="ECO:0000313" key="1">
    <source>
        <dbReference type="EMBL" id="CEF61610.1"/>
    </source>
</evidence>
<dbReference type="WBParaSite" id="SRAE_0000072700.1">
    <property type="protein sequence ID" value="SRAE_0000072700.1"/>
    <property type="gene ID" value="WBGene00256484"/>
</dbReference>
<organism evidence="1">
    <name type="scientific">Strongyloides ratti</name>
    <name type="common">Parasitic roundworm</name>
    <dbReference type="NCBI Taxonomy" id="34506"/>
    <lineage>
        <taxon>Eukaryota</taxon>
        <taxon>Metazoa</taxon>
        <taxon>Ecdysozoa</taxon>
        <taxon>Nematoda</taxon>
        <taxon>Chromadorea</taxon>
        <taxon>Rhabditida</taxon>
        <taxon>Tylenchina</taxon>
        <taxon>Panagrolaimomorpha</taxon>
        <taxon>Strongyloidoidea</taxon>
        <taxon>Strongyloididae</taxon>
        <taxon>Strongyloides</taxon>
    </lineage>
</organism>
<dbReference type="RefSeq" id="XP_024500818.1">
    <property type="nucleotide sequence ID" value="XM_024646662.1"/>
</dbReference>
<accession>A0A090KVT5</accession>
<dbReference type="AlphaFoldDB" id="A0A090KVT5"/>
<dbReference type="EMBL" id="LN609421">
    <property type="protein sequence ID" value="CEF61610.1"/>
    <property type="molecule type" value="Genomic_DNA"/>
</dbReference>
<evidence type="ECO:0000313" key="4">
    <source>
        <dbReference type="WormBase" id="SRAE_0000072700"/>
    </source>
</evidence>
<reference evidence="1" key="1">
    <citation type="submission" date="2014-09" db="EMBL/GenBank/DDBJ databases">
        <authorList>
            <person name="Aslett A.Martin."/>
        </authorList>
    </citation>
    <scope>NUCLEOTIDE SEQUENCE</scope>
    <source>
        <strain evidence="1">ED321 Heterogonic</strain>
    </source>
</reference>
<dbReference type="Proteomes" id="UP000035682">
    <property type="component" value="Unplaced"/>
</dbReference>
<dbReference type="CTD" id="36373981"/>
<gene>
    <name evidence="1 3 4" type="ORF">SRAE_0000072700</name>
</gene>
<name>A0A090KVT5_STRRB</name>
<evidence type="ECO:0000313" key="3">
    <source>
        <dbReference type="WBParaSite" id="SRAE_0000072700.1"/>
    </source>
</evidence>
<reference evidence="3" key="3">
    <citation type="submission" date="2020-12" db="UniProtKB">
        <authorList>
            <consortium name="WormBaseParasite"/>
        </authorList>
    </citation>
    <scope>IDENTIFICATION</scope>
</reference>
<dbReference type="GeneID" id="36373981"/>
<sequence length="82" mass="9117">MMEPGLTCFFMTSRSVSLSRFSTGTAKTRLFFVFFTPPTTQTPSTRCSLWYFRLPILVSSISTMMPFPPITQSSVSKASATS</sequence>
<dbReference type="WormBase" id="SRAE_0000072700">
    <property type="protein sequence ID" value="SRP01483"/>
    <property type="gene ID" value="WBGene00256484"/>
</dbReference>
<keyword evidence="2" id="KW-1185">Reference proteome</keyword>